<dbReference type="Proteomes" id="UP001143548">
    <property type="component" value="Unassembled WGS sequence"/>
</dbReference>
<dbReference type="GO" id="GO:0005507">
    <property type="term" value="F:copper ion binding"/>
    <property type="evidence" value="ECO:0007669"/>
    <property type="project" value="InterPro"/>
</dbReference>
<dbReference type="InterPro" id="IPR015802">
    <property type="entry name" value="Cu_amine_oxidase_N3"/>
</dbReference>
<dbReference type="SUPFAM" id="SSF54416">
    <property type="entry name" value="Amine oxidase N-terminal region"/>
    <property type="match status" value="2"/>
</dbReference>
<keyword evidence="5 9" id="KW-0560">Oxidoreductase</keyword>
<evidence type="ECO:0000256" key="7">
    <source>
        <dbReference type="PIRSR" id="PIRSR600269-50"/>
    </source>
</evidence>
<evidence type="ECO:0000256" key="9">
    <source>
        <dbReference type="RuleBase" id="RU000672"/>
    </source>
</evidence>
<feature type="active site" description="Proton acceptor" evidence="7">
    <location>
        <position position="312"/>
    </location>
</feature>
<evidence type="ECO:0000259" key="13">
    <source>
        <dbReference type="Pfam" id="PF02728"/>
    </source>
</evidence>
<dbReference type="InterPro" id="IPR000269">
    <property type="entry name" value="Cu_amine_oxidase"/>
</dbReference>
<dbReference type="InterPro" id="IPR036460">
    <property type="entry name" value="Cu_amine_oxidase_C_sf"/>
</dbReference>
<dbReference type="Pfam" id="PF01179">
    <property type="entry name" value="Cu_amine_oxid"/>
    <property type="match status" value="1"/>
</dbReference>
<evidence type="ECO:0000256" key="3">
    <source>
        <dbReference type="ARBA" id="ARBA00022723"/>
    </source>
</evidence>
<dbReference type="InterPro" id="IPR015798">
    <property type="entry name" value="Cu_amine_oxidase_C"/>
</dbReference>
<name>A0A9W5Z2H6_9EURO</name>
<evidence type="ECO:0000313" key="14">
    <source>
        <dbReference type="EMBL" id="GKZ27383.1"/>
    </source>
</evidence>
<feature type="region of interest" description="Disordered" evidence="10">
    <location>
        <begin position="206"/>
        <end position="235"/>
    </location>
</feature>
<dbReference type="InterPro" id="IPR015800">
    <property type="entry name" value="Cu_amine_oxidase_N2"/>
</dbReference>
<keyword evidence="6 9" id="KW-0186">Copper</keyword>
<evidence type="ECO:0000313" key="15">
    <source>
        <dbReference type="Proteomes" id="UP001143548"/>
    </source>
</evidence>
<dbReference type="PROSITE" id="PS01164">
    <property type="entry name" value="COPPER_AMINE_OXID_1"/>
    <property type="match status" value="1"/>
</dbReference>
<comment type="cofactor">
    <cofactor evidence="9">
        <name>Cu cation</name>
        <dbReference type="ChEBI" id="CHEBI:23378"/>
    </cofactor>
    <text evidence="9">Contains 1 topaquinone per subunit.</text>
</comment>
<evidence type="ECO:0000256" key="2">
    <source>
        <dbReference type="ARBA" id="ARBA00007983"/>
    </source>
</evidence>
<dbReference type="Gene3D" id="2.70.98.20">
    <property type="entry name" value="Copper amine oxidase, catalytic domain"/>
    <property type="match status" value="1"/>
</dbReference>
<feature type="domain" description="Copper amine oxidase catalytic" evidence="11">
    <location>
        <begin position="240"/>
        <end position="632"/>
    </location>
</feature>
<dbReference type="AlphaFoldDB" id="A0A9W5Z2H6"/>
<dbReference type="PANTHER" id="PTHR10638:SF33">
    <property type="entry name" value="AMINE OXIDASE"/>
    <property type="match status" value="1"/>
</dbReference>
<reference evidence="14" key="1">
    <citation type="submission" date="2022-07" db="EMBL/GenBank/DDBJ databases">
        <title>Taxonomy of Aspergillus series Nigri: significant species reduction supported by multi-species coalescent approaches.</title>
        <authorList>
            <person name="Bian C."/>
            <person name="Kusuya Y."/>
            <person name="Sklenar F."/>
            <person name="D'hooge E."/>
            <person name="Yaguchi T."/>
            <person name="Takahashi H."/>
            <person name="Hubka V."/>
        </authorList>
    </citation>
    <scope>NUCLEOTIDE SEQUENCE</scope>
    <source>
        <strain evidence="14">CBS 733.88</strain>
    </source>
</reference>
<evidence type="ECO:0000256" key="4">
    <source>
        <dbReference type="ARBA" id="ARBA00022772"/>
    </source>
</evidence>
<comment type="similarity">
    <text evidence="2 9">Belongs to the copper/topaquinone oxidase family.</text>
</comment>
<feature type="active site" description="Schiff-base intermediate with substrate; via topaquinone" evidence="7">
    <location>
        <position position="390"/>
    </location>
</feature>
<evidence type="ECO:0000256" key="10">
    <source>
        <dbReference type="SAM" id="MobiDB-lite"/>
    </source>
</evidence>
<dbReference type="GO" id="GO:0048038">
    <property type="term" value="F:quinone binding"/>
    <property type="evidence" value="ECO:0007669"/>
    <property type="project" value="InterPro"/>
</dbReference>
<keyword evidence="4 7" id="KW-0801">TPQ</keyword>
<evidence type="ECO:0000256" key="6">
    <source>
        <dbReference type="ARBA" id="ARBA00023008"/>
    </source>
</evidence>
<dbReference type="Pfam" id="PF02728">
    <property type="entry name" value="Cu_amine_oxidN3"/>
    <property type="match status" value="1"/>
</dbReference>
<dbReference type="GO" id="GO:0009308">
    <property type="term" value="P:amine metabolic process"/>
    <property type="evidence" value="ECO:0007669"/>
    <property type="project" value="UniProtKB-UniRule"/>
</dbReference>
<feature type="modified residue" description="2',4',5'-topaquinone" evidence="8">
    <location>
        <position position="390"/>
    </location>
</feature>
<gene>
    <name evidence="14" type="ORF">AbraCBS73388_004490</name>
</gene>
<evidence type="ECO:0000259" key="12">
    <source>
        <dbReference type="Pfam" id="PF02727"/>
    </source>
</evidence>
<dbReference type="InterPro" id="IPR016182">
    <property type="entry name" value="Cu_amine_oxidase_N-reg"/>
</dbReference>
<protein>
    <recommendedName>
        <fullName evidence="9">Amine oxidase</fullName>
        <ecNumber evidence="9">1.4.3.-</ecNumber>
    </recommendedName>
</protein>
<evidence type="ECO:0000256" key="8">
    <source>
        <dbReference type="PIRSR" id="PIRSR600269-51"/>
    </source>
</evidence>
<dbReference type="InterPro" id="IPR049948">
    <property type="entry name" value="Cu_Am_ox_TPQ-bd"/>
</dbReference>
<evidence type="ECO:0000256" key="1">
    <source>
        <dbReference type="ARBA" id="ARBA00001935"/>
    </source>
</evidence>
<feature type="domain" description="Copper amine oxidase N2-terminal" evidence="12">
    <location>
        <begin position="4"/>
        <end position="92"/>
    </location>
</feature>
<dbReference type="GO" id="GO:0008131">
    <property type="term" value="F:primary methylamine oxidase activity"/>
    <property type="evidence" value="ECO:0007669"/>
    <property type="project" value="InterPro"/>
</dbReference>
<comment type="caution">
    <text evidence="14">The sequence shown here is derived from an EMBL/GenBank/DDBJ whole genome shotgun (WGS) entry which is preliminary data.</text>
</comment>
<organism evidence="14 15">
    <name type="scientific">Aspergillus brasiliensis</name>
    <dbReference type="NCBI Taxonomy" id="319629"/>
    <lineage>
        <taxon>Eukaryota</taxon>
        <taxon>Fungi</taxon>
        <taxon>Dikarya</taxon>
        <taxon>Ascomycota</taxon>
        <taxon>Pezizomycotina</taxon>
        <taxon>Eurotiomycetes</taxon>
        <taxon>Eurotiomycetidae</taxon>
        <taxon>Eurotiales</taxon>
        <taxon>Aspergillaceae</taxon>
        <taxon>Aspergillus</taxon>
        <taxon>Aspergillus subgen. Circumdati</taxon>
    </lineage>
</organism>
<keyword evidence="3 9" id="KW-0479">Metal-binding</keyword>
<proteinExistence type="inferred from homology"/>
<dbReference type="SUPFAM" id="SSF49998">
    <property type="entry name" value="Amine oxidase catalytic domain"/>
    <property type="match status" value="1"/>
</dbReference>
<feature type="domain" description="Copper amine oxidase N3-terminal" evidence="13">
    <location>
        <begin position="105"/>
        <end position="193"/>
    </location>
</feature>
<sequence>MSCHPLDPATADEIQQATDLIKAEYSGISLHFKAAGLEEPPKAALVSFLEAEHNGHPLPFIPRQIFVIWYIAYTPRLFEGIVDLSKQALVHHKELPRDFHGPSDRMEMNEVAQVVLKDAVVQAEIKRLQIDYTTVVLDPWDHGVDGEETQTRRIQVFMYMRNPANNDPDSSHYSFPLDFMVIVDPCQMKVTKIIRLPMGSDLTASAVGSEVPHRRTNPVEPEYNHGLQKNPPRTTMKPYQVVQPEGASFTVKGYLIEWEKWRFRVGFNWREGMTLHDVSFDGKSVFYRLSLSEMFVPYGDPRYPIYRKGAFDLGNVGAGVTANNLKCLIKYLDGCVVTKDGKPAPRPNAICVHEVDNGIQWKHTNHRTGNATAVRKRQLVLQSIITVANYEYIFMWYFDQSGELTYETRATGILSTQPIDKDAKVPWGTRVADGVMAPNHQHLFNLRIDPAVGGHKNSFASTDTIPLPWDEDLNPLGHGFITQENILDRAGTVEDDISKGRVFKILNENVQNPVSLTPIGYKLIPYRSQMLLARPGSWHWRRSEFCESPIWVTKYKDRQLFPSGDYTNQSLGGTGIKSWINESRDSVRNEDIVIWHTFGFTHNPRVEDFPVMPVEVAQVKLSPFNFCLFNPTNDVPPSTQEFNKSVEYTDQKSTVQESSGCCSEPKSHL</sequence>
<evidence type="ECO:0000256" key="5">
    <source>
        <dbReference type="ARBA" id="ARBA00023002"/>
    </source>
</evidence>
<dbReference type="Gene3D" id="3.10.450.40">
    <property type="match status" value="2"/>
</dbReference>
<dbReference type="Pfam" id="PF02727">
    <property type="entry name" value="Cu_amine_oxidN2"/>
    <property type="match status" value="1"/>
</dbReference>
<comment type="PTM">
    <text evidence="8 9">Topaquinone (TPQ) is generated by copper-dependent autoxidation of a specific tyrosyl residue.</text>
</comment>
<evidence type="ECO:0000259" key="11">
    <source>
        <dbReference type="Pfam" id="PF01179"/>
    </source>
</evidence>
<comment type="cofactor">
    <cofactor evidence="1">
        <name>Cu cation</name>
        <dbReference type="ChEBI" id="CHEBI:23378"/>
    </cofactor>
</comment>
<accession>A0A9W5Z2H6</accession>
<dbReference type="EMBL" id="BROQ01000208">
    <property type="protein sequence ID" value="GKZ27383.1"/>
    <property type="molecule type" value="Genomic_DNA"/>
</dbReference>
<dbReference type="EC" id="1.4.3.-" evidence="9"/>
<dbReference type="PANTHER" id="PTHR10638">
    <property type="entry name" value="COPPER AMINE OXIDASE"/>
    <property type="match status" value="1"/>
</dbReference>